<dbReference type="EMBL" id="MU864045">
    <property type="protein sequence ID" value="KAK4194688.1"/>
    <property type="molecule type" value="Genomic_DNA"/>
</dbReference>
<feature type="region of interest" description="Disordered" evidence="1">
    <location>
        <begin position="52"/>
        <end position="83"/>
    </location>
</feature>
<dbReference type="AlphaFoldDB" id="A0AAN6X5X0"/>
<feature type="signal peptide" evidence="2">
    <location>
        <begin position="1"/>
        <end position="21"/>
    </location>
</feature>
<keyword evidence="2" id="KW-0732">Signal</keyword>
<protein>
    <recommendedName>
        <fullName evidence="5">Secreted protein</fullName>
    </recommendedName>
</protein>
<name>A0AAN6X5X0_9PEZI</name>
<evidence type="ECO:0000313" key="4">
    <source>
        <dbReference type="Proteomes" id="UP001303160"/>
    </source>
</evidence>
<feature type="compositionally biased region" description="Polar residues" evidence="1">
    <location>
        <begin position="99"/>
        <end position="113"/>
    </location>
</feature>
<sequence>MRGVGILPWVFVAFFTRLGWSAGTFCKQLPTSQYSAATGRFNSLSIEGVRWADGSSSPTPAHCCPSSRRCGQQPGRGGLRSISPLVRLPGRITHRMSLSGQAQLSKTAFSGTHQEQDRVWK</sequence>
<evidence type="ECO:0000256" key="2">
    <source>
        <dbReference type="SAM" id="SignalP"/>
    </source>
</evidence>
<evidence type="ECO:0000256" key="1">
    <source>
        <dbReference type="SAM" id="MobiDB-lite"/>
    </source>
</evidence>
<dbReference type="Proteomes" id="UP001303160">
    <property type="component" value="Unassembled WGS sequence"/>
</dbReference>
<comment type="caution">
    <text evidence="3">The sequence shown here is derived from an EMBL/GenBank/DDBJ whole genome shotgun (WGS) entry which is preliminary data.</text>
</comment>
<gene>
    <name evidence="3" type="ORF">QBC40DRAFT_301875</name>
</gene>
<keyword evidence="4" id="KW-1185">Reference proteome</keyword>
<feature type="chain" id="PRO_5042948790" description="Secreted protein" evidence="2">
    <location>
        <begin position="22"/>
        <end position="121"/>
    </location>
</feature>
<reference evidence="3" key="1">
    <citation type="journal article" date="2023" name="Mol. Phylogenet. Evol.">
        <title>Genome-scale phylogeny and comparative genomics of the fungal order Sordariales.</title>
        <authorList>
            <person name="Hensen N."/>
            <person name="Bonometti L."/>
            <person name="Westerberg I."/>
            <person name="Brannstrom I.O."/>
            <person name="Guillou S."/>
            <person name="Cros-Aarteil S."/>
            <person name="Calhoun S."/>
            <person name="Haridas S."/>
            <person name="Kuo A."/>
            <person name="Mondo S."/>
            <person name="Pangilinan J."/>
            <person name="Riley R."/>
            <person name="LaButti K."/>
            <person name="Andreopoulos B."/>
            <person name="Lipzen A."/>
            <person name="Chen C."/>
            <person name="Yan M."/>
            <person name="Daum C."/>
            <person name="Ng V."/>
            <person name="Clum A."/>
            <person name="Steindorff A."/>
            <person name="Ohm R.A."/>
            <person name="Martin F."/>
            <person name="Silar P."/>
            <person name="Natvig D.O."/>
            <person name="Lalanne C."/>
            <person name="Gautier V."/>
            <person name="Ament-Velasquez S.L."/>
            <person name="Kruys A."/>
            <person name="Hutchinson M.I."/>
            <person name="Powell A.J."/>
            <person name="Barry K."/>
            <person name="Miller A.N."/>
            <person name="Grigoriev I.V."/>
            <person name="Debuchy R."/>
            <person name="Gladieux P."/>
            <person name="Hiltunen Thoren M."/>
            <person name="Johannesson H."/>
        </authorList>
    </citation>
    <scope>NUCLEOTIDE SEQUENCE</scope>
    <source>
        <strain evidence="3">CBS 315.58</strain>
    </source>
</reference>
<evidence type="ECO:0000313" key="3">
    <source>
        <dbReference type="EMBL" id="KAK4194688.1"/>
    </source>
</evidence>
<organism evidence="3 4">
    <name type="scientific">Triangularia verruculosa</name>
    <dbReference type="NCBI Taxonomy" id="2587418"/>
    <lineage>
        <taxon>Eukaryota</taxon>
        <taxon>Fungi</taxon>
        <taxon>Dikarya</taxon>
        <taxon>Ascomycota</taxon>
        <taxon>Pezizomycotina</taxon>
        <taxon>Sordariomycetes</taxon>
        <taxon>Sordariomycetidae</taxon>
        <taxon>Sordariales</taxon>
        <taxon>Podosporaceae</taxon>
        <taxon>Triangularia</taxon>
    </lineage>
</organism>
<accession>A0AAN6X5X0</accession>
<reference evidence="3" key="2">
    <citation type="submission" date="2023-05" db="EMBL/GenBank/DDBJ databases">
        <authorList>
            <consortium name="Lawrence Berkeley National Laboratory"/>
            <person name="Steindorff A."/>
            <person name="Hensen N."/>
            <person name="Bonometti L."/>
            <person name="Westerberg I."/>
            <person name="Brannstrom I.O."/>
            <person name="Guillou S."/>
            <person name="Cros-Aarteil S."/>
            <person name="Calhoun S."/>
            <person name="Haridas S."/>
            <person name="Kuo A."/>
            <person name="Mondo S."/>
            <person name="Pangilinan J."/>
            <person name="Riley R."/>
            <person name="Labutti K."/>
            <person name="Andreopoulos B."/>
            <person name="Lipzen A."/>
            <person name="Chen C."/>
            <person name="Yanf M."/>
            <person name="Daum C."/>
            <person name="Ng V."/>
            <person name="Clum A."/>
            <person name="Ohm R."/>
            <person name="Martin F."/>
            <person name="Silar P."/>
            <person name="Natvig D."/>
            <person name="Lalanne C."/>
            <person name="Gautier V."/>
            <person name="Ament-Velasquez S.L."/>
            <person name="Kruys A."/>
            <person name="Hutchinson M.I."/>
            <person name="Powell A.J."/>
            <person name="Barry K."/>
            <person name="Miller A.N."/>
            <person name="Grigoriev I.V."/>
            <person name="Debuchy R."/>
            <person name="Gladieux P."/>
            <person name="Thoren M.H."/>
            <person name="Johannesson H."/>
        </authorList>
    </citation>
    <scope>NUCLEOTIDE SEQUENCE</scope>
    <source>
        <strain evidence="3">CBS 315.58</strain>
    </source>
</reference>
<feature type="region of interest" description="Disordered" evidence="1">
    <location>
        <begin position="99"/>
        <end position="121"/>
    </location>
</feature>
<evidence type="ECO:0008006" key="5">
    <source>
        <dbReference type="Google" id="ProtNLM"/>
    </source>
</evidence>
<proteinExistence type="predicted"/>